<evidence type="ECO:0000313" key="4">
    <source>
        <dbReference type="EMBL" id="AFK79156.1"/>
    </source>
</evidence>
<proteinExistence type="inferred from homology"/>
<comment type="similarity">
    <text evidence="1">Belongs to the peptidase S8 family.</text>
</comment>
<reference evidence="4" key="1">
    <citation type="submission" date="2012-04" db="EMBL/GenBank/DDBJ databases">
        <title>Characterization of mineral phosphate solubilization trait from soil metagenome.</title>
        <authorList>
            <person name="Chhabra S."/>
            <person name="Brazil D."/>
            <person name="Morrissey J."/>
            <person name="Burke J."/>
            <person name="O'Gara F."/>
            <person name="Dowling D."/>
        </authorList>
    </citation>
    <scope>NUCLEOTIDE SEQUENCE</scope>
</reference>
<dbReference type="GO" id="GO:0008240">
    <property type="term" value="F:tripeptidyl-peptidase activity"/>
    <property type="evidence" value="ECO:0007669"/>
    <property type="project" value="TreeGrafter"/>
</dbReference>
<accession>I3VIF0</accession>
<feature type="signal peptide" evidence="2">
    <location>
        <begin position="1"/>
        <end position="22"/>
    </location>
</feature>
<protein>
    <submittedName>
        <fullName evidence="4">Peptidase S8/S53</fullName>
    </submittedName>
</protein>
<dbReference type="PANTHER" id="PTHR14218">
    <property type="entry name" value="PROTEASE S8 TRIPEPTIDYL PEPTIDASE I CLN2"/>
    <property type="match status" value="1"/>
</dbReference>
<organism evidence="4">
    <name type="scientific">uncultured bacterium F25-01</name>
    <dbReference type="NCBI Taxonomy" id="1191433"/>
    <lineage>
        <taxon>Bacteria</taxon>
        <taxon>environmental samples</taxon>
    </lineage>
</organism>
<dbReference type="InterPro" id="IPR050819">
    <property type="entry name" value="Tripeptidyl-peptidase_I"/>
</dbReference>
<dbReference type="CDD" id="cd04056">
    <property type="entry name" value="Peptidases_S53"/>
    <property type="match status" value="1"/>
</dbReference>
<dbReference type="GO" id="GO:0006508">
    <property type="term" value="P:proteolysis"/>
    <property type="evidence" value="ECO:0007669"/>
    <property type="project" value="InterPro"/>
</dbReference>
<dbReference type="PROSITE" id="PS51892">
    <property type="entry name" value="SUBTILASE"/>
    <property type="match status" value="1"/>
</dbReference>
<dbReference type="Gene3D" id="3.40.50.200">
    <property type="entry name" value="Peptidase S8/S53 domain"/>
    <property type="match status" value="1"/>
</dbReference>
<comment type="caution">
    <text evidence="1">Lacks conserved residue(s) required for the propagation of feature annotation.</text>
</comment>
<dbReference type="InterPro" id="IPR030400">
    <property type="entry name" value="Sedolisin_dom"/>
</dbReference>
<name>I3VIF0_9BACT</name>
<dbReference type="SUPFAM" id="SSF52743">
    <property type="entry name" value="Subtilisin-like"/>
    <property type="match status" value="1"/>
</dbReference>
<evidence type="ECO:0000256" key="2">
    <source>
        <dbReference type="SAM" id="SignalP"/>
    </source>
</evidence>
<evidence type="ECO:0000259" key="3">
    <source>
        <dbReference type="PROSITE" id="PS51695"/>
    </source>
</evidence>
<feature type="domain" description="Peptidase S53" evidence="3">
    <location>
        <begin position="54"/>
        <end position="404"/>
    </location>
</feature>
<dbReference type="PROSITE" id="PS51695">
    <property type="entry name" value="SEDOLISIN"/>
    <property type="match status" value="1"/>
</dbReference>
<dbReference type="GO" id="GO:0004252">
    <property type="term" value="F:serine-type endopeptidase activity"/>
    <property type="evidence" value="ECO:0007669"/>
    <property type="project" value="InterPro"/>
</dbReference>
<dbReference type="PANTHER" id="PTHR14218:SF15">
    <property type="entry name" value="TRIPEPTIDYL-PEPTIDASE 1"/>
    <property type="match status" value="1"/>
</dbReference>
<dbReference type="InterPro" id="IPR036852">
    <property type="entry name" value="Peptidase_S8/S53_dom_sf"/>
</dbReference>
<dbReference type="EMBL" id="JQ970524">
    <property type="protein sequence ID" value="AFK79156.1"/>
    <property type="molecule type" value="Genomic_DNA"/>
</dbReference>
<feature type="chain" id="PRO_5003681401" evidence="2">
    <location>
        <begin position="23"/>
        <end position="404"/>
    </location>
</feature>
<dbReference type="AlphaFoldDB" id="I3VIF0"/>
<sequence>MLKRRLAMFFSLALLLSSLSVAEAGPASDPDSLSATSIPHYRRLNNFATTTPTGYSPQRIRHAYGIDQIANHGGGQIVAIVDAFDDPNIAADLGVFNTQFSLTQMNGTPGHAACTVAAGPHPCFEKQFSNGLPPTDTGWASEIALDVEWSHVIAPAADILLVEAKSNSNADLYAAVDVASASGAHVVSMSWGGREPFNASSTDVHFRKSGVTFFASSGDSGNGASYPATSPNVVSVGGTSLKLDASSNVVAETAWSGSGGGISARETEPGYQTSFGITTSTGKRPFPDVSYNANPASGVPVYDSFGVGGWGQFGGTSAGSPQWAAIVALVDQIRAAGPLSSNSLVSSAEYSAAVGANYALNYRDIVAGTNGSCGAVCSTNVGYDFVTGLGSPIANKLIPFLATH</sequence>
<keyword evidence="2" id="KW-0732">Signal</keyword>
<evidence type="ECO:0000256" key="1">
    <source>
        <dbReference type="PROSITE-ProRule" id="PRU01240"/>
    </source>
</evidence>